<evidence type="ECO:0000256" key="1">
    <source>
        <dbReference type="SAM" id="MobiDB-lite"/>
    </source>
</evidence>
<feature type="compositionally biased region" description="Basic and acidic residues" evidence="1">
    <location>
        <begin position="882"/>
        <end position="891"/>
    </location>
</feature>
<dbReference type="SMART" id="SM00175">
    <property type="entry name" value="RAB"/>
    <property type="match status" value="1"/>
</dbReference>
<evidence type="ECO:0000313" key="2">
    <source>
        <dbReference type="EMBL" id="OLQ14865.1"/>
    </source>
</evidence>
<feature type="compositionally biased region" description="Pro residues" evidence="1">
    <location>
        <begin position="1199"/>
        <end position="1213"/>
    </location>
</feature>
<comment type="caution">
    <text evidence="2">The sequence shown here is derived from an EMBL/GenBank/DDBJ whole genome shotgun (WGS) entry which is preliminary data.</text>
</comment>
<protein>
    <submittedName>
        <fullName evidence="2">Ras-related protein Rab-35</fullName>
    </submittedName>
</protein>
<dbReference type="CDD" id="cd00154">
    <property type="entry name" value="Rab"/>
    <property type="match status" value="1"/>
</dbReference>
<dbReference type="SMART" id="SM00174">
    <property type="entry name" value="RHO"/>
    <property type="match status" value="1"/>
</dbReference>
<dbReference type="Proteomes" id="UP000186817">
    <property type="component" value="Unassembled WGS sequence"/>
</dbReference>
<accession>A0A1Q9F593</accession>
<dbReference type="Pfam" id="PF05721">
    <property type="entry name" value="PhyH"/>
    <property type="match status" value="1"/>
</dbReference>
<dbReference type="InterPro" id="IPR027417">
    <property type="entry name" value="P-loop_NTPase"/>
</dbReference>
<keyword evidence="3" id="KW-1185">Reference proteome</keyword>
<dbReference type="OrthoDB" id="435155at2759"/>
<dbReference type="Gene3D" id="2.60.120.620">
    <property type="entry name" value="q2cbj1_9rhob like domain"/>
    <property type="match status" value="1"/>
</dbReference>
<dbReference type="NCBIfam" id="TIGR00231">
    <property type="entry name" value="small_GTP"/>
    <property type="match status" value="1"/>
</dbReference>
<dbReference type="FunFam" id="3.40.50.300:FF:001447">
    <property type="entry name" value="Ras-related protein Rab-1B"/>
    <property type="match status" value="1"/>
</dbReference>
<feature type="region of interest" description="Disordered" evidence="1">
    <location>
        <begin position="1038"/>
        <end position="1064"/>
    </location>
</feature>
<dbReference type="InterPro" id="IPR005225">
    <property type="entry name" value="Small_GTP-bd"/>
</dbReference>
<dbReference type="InterPro" id="IPR001806">
    <property type="entry name" value="Small_GTPase"/>
</dbReference>
<dbReference type="SMART" id="SM00173">
    <property type="entry name" value="RAS"/>
    <property type="match status" value="1"/>
</dbReference>
<dbReference type="PANTHER" id="PTHR35381:SF1">
    <property type="entry name" value="EF-HAND DOMAIN-CONTAINING PROTEIN"/>
    <property type="match status" value="1"/>
</dbReference>
<dbReference type="Gene3D" id="3.40.50.300">
    <property type="entry name" value="P-loop containing nucleotide triphosphate hydrolases"/>
    <property type="match status" value="1"/>
</dbReference>
<feature type="region of interest" description="Disordered" evidence="1">
    <location>
        <begin position="1102"/>
        <end position="1234"/>
    </location>
</feature>
<dbReference type="GO" id="GO:0003924">
    <property type="term" value="F:GTPase activity"/>
    <property type="evidence" value="ECO:0007669"/>
    <property type="project" value="InterPro"/>
</dbReference>
<dbReference type="GO" id="GO:0005525">
    <property type="term" value="F:GTP binding"/>
    <property type="evidence" value="ECO:0007669"/>
    <property type="project" value="InterPro"/>
</dbReference>
<dbReference type="SUPFAM" id="SSF51197">
    <property type="entry name" value="Clavaminate synthase-like"/>
    <property type="match status" value="1"/>
</dbReference>
<name>A0A1Q9F593_SYMMI</name>
<proteinExistence type="predicted"/>
<dbReference type="PROSITE" id="PS51419">
    <property type="entry name" value="RAB"/>
    <property type="match status" value="1"/>
</dbReference>
<dbReference type="PANTHER" id="PTHR35381">
    <property type="entry name" value="EF-HAND DOMAIN-CONTAINING PROTEIN"/>
    <property type="match status" value="1"/>
</dbReference>
<dbReference type="AlphaFoldDB" id="A0A1Q9F593"/>
<dbReference type="InterPro" id="IPR008775">
    <property type="entry name" value="Phytyl_CoA_dOase-like"/>
</dbReference>
<feature type="compositionally biased region" description="Basic residues" evidence="1">
    <location>
        <begin position="1053"/>
        <end position="1064"/>
    </location>
</feature>
<gene>
    <name evidence="2" type="primary">Rab35</name>
    <name evidence="2" type="ORF">AK812_SmicGene972</name>
</gene>
<reference evidence="2 3" key="1">
    <citation type="submission" date="2016-02" db="EMBL/GenBank/DDBJ databases">
        <title>Genome analysis of coral dinoflagellate symbionts highlights evolutionary adaptations to a symbiotic lifestyle.</title>
        <authorList>
            <person name="Aranda M."/>
            <person name="Li Y."/>
            <person name="Liew Y.J."/>
            <person name="Baumgarten S."/>
            <person name="Simakov O."/>
            <person name="Wilson M."/>
            <person name="Piel J."/>
            <person name="Ashoor H."/>
            <person name="Bougouffa S."/>
            <person name="Bajic V.B."/>
            <person name="Ryu T."/>
            <person name="Ravasi T."/>
            <person name="Bayer T."/>
            <person name="Micklem G."/>
            <person name="Kim H."/>
            <person name="Bhak J."/>
            <person name="Lajeunesse T.C."/>
            <person name="Voolstra C.R."/>
        </authorList>
    </citation>
    <scope>NUCLEOTIDE SEQUENCE [LARGE SCALE GENOMIC DNA]</scope>
    <source>
        <strain evidence="2 3">CCMP2467</strain>
    </source>
</reference>
<dbReference type="EMBL" id="LSRX01000010">
    <property type="protein sequence ID" value="OLQ14865.1"/>
    <property type="molecule type" value="Genomic_DNA"/>
</dbReference>
<dbReference type="PRINTS" id="PR00449">
    <property type="entry name" value="RASTRNSFRMNG"/>
</dbReference>
<feature type="region of interest" description="Disordered" evidence="1">
    <location>
        <begin position="877"/>
        <end position="904"/>
    </location>
</feature>
<organism evidence="2 3">
    <name type="scientific">Symbiodinium microadriaticum</name>
    <name type="common">Dinoflagellate</name>
    <name type="synonym">Zooxanthella microadriatica</name>
    <dbReference type="NCBI Taxonomy" id="2951"/>
    <lineage>
        <taxon>Eukaryota</taxon>
        <taxon>Sar</taxon>
        <taxon>Alveolata</taxon>
        <taxon>Dinophyceae</taxon>
        <taxon>Suessiales</taxon>
        <taxon>Symbiodiniaceae</taxon>
        <taxon>Symbiodinium</taxon>
    </lineage>
</organism>
<dbReference type="SUPFAM" id="SSF52540">
    <property type="entry name" value="P-loop containing nucleoside triphosphate hydrolases"/>
    <property type="match status" value="1"/>
</dbReference>
<dbReference type="Pfam" id="PF00071">
    <property type="entry name" value="Ras"/>
    <property type="match status" value="1"/>
</dbReference>
<evidence type="ECO:0000313" key="3">
    <source>
        <dbReference type="Proteomes" id="UP000186817"/>
    </source>
</evidence>
<sequence>MDPECDEKQFLTQLNDGQVVRLVSSTSAKLTPLEPYIFRAYRASAQQLRKLELEPDLEAYSFEVVEEGVPALGMSPQPESCLRILPNRSVDFKGGRGKWATFVIAARDAAGVALRSVGHGIEKPAFLAASSSGFVAGASVQDPASRWLFQAHVNRMKRPFQDFEFSTEQYDAFAQDGFVILKGAVESDGVQAALRSINHLLGKGPEAWMVDTDAPTEPGEAPKRKLPTSSHPSIEALVTRTCLSVAVERLLGGVPAPPGAGNLAVRFPVVDRLEMSGGSLTDAAKRVVERDDSTQQFHIDGMGKESPLPFSVLCKVALSDQTEEHSGNFTVFPGSHRNSDVVRWYFAHLSTATSPKPSRPEVGSPLQLRLAPGDVVLAHPYLCHRVGTNTSPHIRYSVIFRFRSKDFAEHAAKREVERDQEQRAQASAQVAPGTTRYAAWQRRGDTAALGERLHNDAAKRALKMRHLQDESELARRYPESERNHSDPQDLQLFPIRIYTPSGDVLLEQKLPGDRTVRSILQTLRTEKRGRLSLLQGTEVIPQGKKLSELNLAEDEGSCLVRRATGNYTLWEDNVYAEHHLVKCLLVGAAKAGKSTWMLAFGRHSFTSQYQPTIGVEFKLLRLQSEDGLRMKIQLWDTAGQQRFRTITNAYYRGASGIMAFFSLHSRESLTEVLRMLEEAEGRHPLSCRCVCLVGTHVDIPERDLEYWISQRSEMVEEERRLQEQQEATFHPAIEASQRRCQGTSRSLQDPEGLKKRMKMQRLRNMQEKAELDGCTFKPEIDQKSEELISQRLARLKITGTLYDSLYEDAIRRRERQLESLRALPPGVTFQPDIGMDGPWASQDHYRPPNDETKEDFLNRLAYSKSYSERWLSLRRQSQENGFRSKDREQPEFHPQTGRGPLVERNRAGLPIGDFLYEFGRGKATSVTAQVPQDPDQSPAPKMGDNSRQLFEETKRRSYRHLFDSLTAKDPEGQLAADTITLDGLDADLCEFLRPLASFLEATGKRIDFSAFGAAMDLQRQQAVTPTAHLFARNAAKNGKVKGDEEPPGPRIDHHSHRLAARHRSRSVPVYEQLHRERDIRDARMEERRLMAEEQELQECTFRPKLRSRSAGNLSRLPSPRGHTNTRLFGEFARSASLQRDGIMSPRGGPGVQFRGPPRTPRGPGLPGGPGPISKGTGEAMPKLPRPGTPRTALASAWPPSTPPGPHVPAPSPGQGPETEVPQHATAEACTDPSQ</sequence>